<protein>
    <submittedName>
        <fullName evidence="2">Uncharacterized protein</fullName>
    </submittedName>
</protein>
<keyword evidence="3" id="KW-1185">Reference proteome</keyword>
<dbReference type="Proteomes" id="UP000054721">
    <property type="component" value="Unassembled WGS sequence"/>
</dbReference>
<feature type="non-terminal residue" evidence="2">
    <location>
        <position position="1"/>
    </location>
</feature>
<keyword evidence="1" id="KW-0812">Transmembrane</keyword>
<gene>
    <name evidence="2" type="ORF">T02_16384</name>
</gene>
<keyword evidence="1" id="KW-0472">Membrane</keyword>
<feature type="non-terminal residue" evidence="2">
    <location>
        <position position="142"/>
    </location>
</feature>
<reference evidence="2 3" key="1">
    <citation type="submission" date="2015-05" db="EMBL/GenBank/DDBJ databases">
        <title>Evolution of Trichinella species and genotypes.</title>
        <authorList>
            <person name="Korhonen P.K."/>
            <person name="Edoardo P."/>
            <person name="Giuseppe L.R."/>
            <person name="Gasser R.B."/>
        </authorList>
    </citation>
    <scope>NUCLEOTIDE SEQUENCE [LARGE SCALE GENOMIC DNA]</scope>
    <source>
        <strain evidence="2">ISS10</strain>
    </source>
</reference>
<name>A0A0V1L3D6_9BILA</name>
<evidence type="ECO:0000313" key="3">
    <source>
        <dbReference type="Proteomes" id="UP000054721"/>
    </source>
</evidence>
<dbReference type="EMBL" id="JYDW01000155">
    <property type="protein sequence ID" value="KRZ53762.1"/>
    <property type="molecule type" value="Genomic_DNA"/>
</dbReference>
<keyword evidence="1" id="KW-1133">Transmembrane helix</keyword>
<feature type="transmembrane region" description="Helical" evidence="1">
    <location>
        <begin position="80"/>
        <end position="102"/>
    </location>
</feature>
<evidence type="ECO:0000313" key="2">
    <source>
        <dbReference type="EMBL" id="KRZ53762.1"/>
    </source>
</evidence>
<dbReference type="AlphaFoldDB" id="A0A0V1L3D6"/>
<sequence>NVVNGSKTYEKDNITEIGTGTEPNGSGVELIETSPSNYINMNTSTPIPCAPTVCCTDKGLNQTHGYTARCEEDHVEKFCIALSVIFAGMCLIAIIIFCVCVFQPMKMLRSIIERRRNGENHRNFCISTRAEQEMVSFGEKAE</sequence>
<evidence type="ECO:0000256" key="1">
    <source>
        <dbReference type="SAM" id="Phobius"/>
    </source>
</evidence>
<proteinExistence type="predicted"/>
<organism evidence="2 3">
    <name type="scientific">Trichinella nativa</name>
    <dbReference type="NCBI Taxonomy" id="6335"/>
    <lineage>
        <taxon>Eukaryota</taxon>
        <taxon>Metazoa</taxon>
        <taxon>Ecdysozoa</taxon>
        <taxon>Nematoda</taxon>
        <taxon>Enoplea</taxon>
        <taxon>Dorylaimia</taxon>
        <taxon>Trichinellida</taxon>
        <taxon>Trichinellidae</taxon>
        <taxon>Trichinella</taxon>
    </lineage>
</organism>
<comment type="caution">
    <text evidence="2">The sequence shown here is derived from an EMBL/GenBank/DDBJ whole genome shotgun (WGS) entry which is preliminary data.</text>
</comment>
<dbReference type="OrthoDB" id="5929398at2759"/>
<accession>A0A0V1L3D6</accession>